<dbReference type="Pfam" id="PF07394">
    <property type="entry name" value="DUF1501"/>
    <property type="match status" value="1"/>
</dbReference>
<dbReference type="Proteomes" id="UP001500547">
    <property type="component" value="Unassembled WGS sequence"/>
</dbReference>
<dbReference type="PANTHER" id="PTHR43737:SF1">
    <property type="entry name" value="DUF1501 DOMAIN-CONTAINING PROTEIN"/>
    <property type="match status" value="1"/>
</dbReference>
<accession>A0ABP9R1G9</accession>
<proteinExistence type="predicted"/>
<dbReference type="InterPro" id="IPR006311">
    <property type="entry name" value="TAT_signal"/>
</dbReference>
<keyword evidence="3" id="KW-1185">Reference proteome</keyword>
<evidence type="ECO:0000313" key="3">
    <source>
        <dbReference type="Proteomes" id="UP001500547"/>
    </source>
</evidence>
<protein>
    <submittedName>
        <fullName evidence="2">DUF1501 domain-containing protein</fullName>
    </submittedName>
</protein>
<feature type="signal peptide" evidence="1">
    <location>
        <begin position="1"/>
        <end position="28"/>
    </location>
</feature>
<name>A0ABP9R1G9_9RHOO</name>
<dbReference type="InterPro" id="IPR010869">
    <property type="entry name" value="DUF1501"/>
</dbReference>
<sequence length="490" mass="50779">MTPTRLSRRECLKRLGALSALGSAAPFALNLAGLGAASAQSAPADYRAIVCLFMFGGNDHHNMIMPYDQTAYDTYAAARGGARSVGGIAYDRAQLTATKFSPLTPQAIGSEFAFCPSMAALHSLYGAGKLAVLPNIGPLITPTTRTTFNAGSVPLPPKLFSHNDQQSVWQAFASEGVKLGWGGRMGDLLASSNSQSIFTAISASGNAVFLAGQSIFQYQVGTSGATAINGITGSSMFGLSGTANTAAKQALTELSTDSINASTLAVEADHADVVERSVGAQSTVTAALASVPTSTSGITLPTNLANNRLAQQLQVVARLIGARATTGAKRQVFFVSIGGFDTHDNEITTLEDNANGALGLHGQVSRCMDYFYNATVALGIQNNVTLFTASDFGRTLTSNGDGSDHGWGAHHFVLGGAVKGGDMYGTMPDVRLHTTANPNLQDSGSGRLIPTTSVDSLAVTLARWFGVSGSDFGLIAPNIANFTNDLGFMS</sequence>
<comment type="caution">
    <text evidence="2">The sequence shown here is derived from an EMBL/GenBank/DDBJ whole genome shotgun (WGS) entry which is preliminary data.</text>
</comment>
<dbReference type="RefSeq" id="WP_345534290.1">
    <property type="nucleotide sequence ID" value="NZ_BAABLD010000017.1"/>
</dbReference>
<gene>
    <name evidence="2" type="ORF">GCM10025770_33790</name>
</gene>
<organism evidence="2 3">
    <name type="scientific">Viridibacterium curvum</name>
    <dbReference type="NCBI Taxonomy" id="1101404"/>
    <lineage>
        <taxon>Bacteria</taxon>
        <taxon>Pseudomonadati</taxon>
        <taxon>Pseudomonadota</taxon>
        <taxon>Betaproteobacteria</taxon>
        <taxon>Rhodocyclales</taxon>
        <taxon>Rhodocyclaceae</taxon>
        <taxon>Viridibacterium</taxon>
    </lineage>
</organism>
<feature type="chain" id="PRO_5046691657" evidence="1">
    <location>
        <begin position="29"/>
        <end position="490"/>
    </location>
</feature>
<evidence type="ECO:0000313" key="2">
    <source>
        <dbReference type="EMBL" id="GAA5170595.1"/>
    </source>
</evidence>
<evidence type="ECO:0000256" key="1">
    <source>
        <dbReference type="SAM" id="SignalP"/>
    </source>
</evidence>
<keyword evidence="1" id="KW-0732">Signal</keyword>
<dbReference type="EMBL" id="BAABLD010000017">
    <property type="protein sequence ID" value="GAA5170595.1"/>
    <property type="molecule type" value="Genomic_DNA"/>
</dbReference>
<reference evidence="3" key="1">
    <citation type="journal article" date="2019" name="Int. J. Syst. Evol. Microbiol.">
        <title>The Global Catalogue of Microorganisms (GCM) 10K type strain sequencing project: providing services to taxonomists for standard genome sequencing and annotation.</title>
        <authorList>
            <consortium name="The Broad Institute Genomics Platform"/>
            <consortium name="The Broad Institute Genome Sequencing Center for Infectious Disease"/>
            <person name="Wu L."/>
            <person name="Ma J."/>
        </authorList>
    </citation>
    <scope>NUCLEOTIDE SEQUENCE [LARGE SCALE GENOMIC DNA]</scope>
    <source>
        <strain evidence="3">JCM 18715</strain>
    </source>
</reference>
<dbReference type="PANTHER" id="PTHR43737">
    <property type="entry name" value="BLL7424 PROTEIN"/>
    <property type="match status" value="1"/>
</dbReference>
<dbReference type="PROSITE" id="PS51318">
    <property type="entry name" value="TAT"/>
    <property type="match status" value="1"/>
</dbReference>